<dbReference type="Proteomes" id="UP000076079">
    <property type="component" value="Chromosome"/>
</dbReference>
<dbReference type="EMBL" id="CP015136">
    <property type="protein sequence ID" value="AMY08633.1"/>
    <property type="molecule type" value="Genomic_DNA"/>
</dbReference>
<dbReference type="KEGG" id="abac:LuPra_01837"/>
<protein>
    <submittedName>
        <fullName evidence="2">Uncharacterized protein</fullName>
    </submittedName>
</protein>
<reference evidence="3" key="2">
    <citation type="submission" date="2016-04" db="EMBL/GenBank/DDBJ databases">
        <title>First Complete Genome Sequence of a Subdivision 6 Acidobacterium.</title>
        <authorList>
            <person name="Huang S."/>
            <person name="Vieira S."/>
            <person name="Bunk B."/>
            <person name="Riedel T."/>
            <person name="Sproeer C."/>
            <person name="Overmann J."/>
        </authorList>
    </citation>
    <scope>NUCLEOTIDE SEQUENCE [LARGE SCALE GENOMIC DNA]</scope>
    <source>
        <strain evidence="3">DSM 100886 HEG_-6_39</strain>
    </source>
</reference>
<name>A0A143PK55_LUTPR</name>
<dbReference type="AlphaFoldDB" id="A0A143PK55"/>
<keyword evidence="3" id="KW-1185">Reference proteome</keyword>
<accession>A0A143PK55</accession>
<reference evidence="2 3" key="1">
    <citation type="journal article" date="2016" name="Genome Announc.">
        <title>First Complete Genome Sequence of a Subdivision 6 Acidobacterium Strain.</title>
        <authorList>
            <person name="Huang S."/>
            <person name="Vieira S."/>
            <person name="Bunk B."/>
            <person name="Riedel T."/>
            <person name="Sproer C."/>
            <person name="Overmann J."/>
        </authorList>
    </citation>
    <scope>NUCLEOTIDE SEQUENCE [LARGE SCALE GENOMIC DNA]</scope>
    <source>
        <strain evidence="3">DSM 100886 HEG_-6_39</strain>
    </source>
</reference>
<proteinExistence type="predicted"/>
<evidence type="ECO:0000313" key="3">
    <source>
        <dbReference type="Proteomes" id="UP000076079"/>
    </source>
</evidence>
<organism evidence="2 3">
    <name type="scientific">Luteitalea pratensis</name>
    <dbReference type="NCBI Taxonomy" id="1855912"/>
    <lineage>
        <taxon>Bacteria</taxon>
        <taxon>Pseudomonadati</taxon>
        <taxon>Acidobacteriota</taxon>
        <taxon>Vicinamibacteria</taxon>
        <taxon>Vicinamibacterales</taxon>
        <taxon>Vicinamibacteraceae</taxon>
        <taxon>Luteitalea</taxon>
    </lineage>
</organism>
<feature type="compositionally biased region" description="Gly residues" evidence="1">
    <location>
        <begin position="1"/>
        <end position="18"/>
    </location>
</feature>
<evidence type="ECO:0000313" key="2">
    <source>
        <dbReference type="EMBL" id="AMY08633.1"/>
    </source>
</evidence>
<evidence type="ECO:0000256" key="1">
    <source>
        <dbReference type="SAM" id="MobiDB-lite"/>
    </source>
</evidence>
<feature type="region of interest" description="Disordered" evidence="1">
    <location>
        <begin position="1"/>
        <end position="27"/>
    </location>
</feature>
<sequence length="147" mass="15941">MGGPGGGGGGRGGHGGGPPNEEEMQQMRETMHELMQPAARLTIVQHEDTVSFTDDQGHVRKFVANGKDEKHQLQAATLETKSAWKDGALVIQWETGRGPTVVRSYRVDTELRRLVIETSMKGGRNPGGADRPPIKHVYDAVVDTAQD</sequence>
<gene>
    <name evidence="2" type="ORF">LuPra_01837</name>
</gene>